<dbReference type="EMBL" id="JAUSVX010000001">
    <property type="protein sequence ID" value="MDQ0468138.1"/>
    <property type="molecule type" value="Genomic_DNA"/>
</dbReference>
<dbReference type="Pfam" id="PF04828">
    <property type="entry name" value="GFA"/>
    <property type="match status" value="1"/>
</dbReference>
<dbReference type="PANTHER" id="PTHR33337:SF40">
    <property type="entry name" value="CENP-V_GFA DOMAIN-CONTAINING PROTEIN-RELATED"/>
    <property type="match status" value="1"/>
</dbReference>
<accession>A0ABU0J1L9</accession>
<evidence type="ECO:0000256" key="2">
    <source>
        <dbReference type="ARBA" id="ARBA00022723"/>
    </source>
</evidence>
<keyword evidence="4" id="KW-0456">Lyase</keyword>
<name>A0ABU0J1L9_9HYPH</name>
<comment type="caution">
    <text evidence="6">The sequence shown here is derived from an EMBL/GenBank/DDBJ whole genome shotgun (WGS) entry which is preliminary data.</text>
</comment>
<dbReference type="InterPro" id="IPR006913">
    <property type="entry name" value="CENP-V/GFA"/>
</dbReference>
<dbReference type="InterPro" id="IPR011057">
    <property type="entry name" value="Mss4-like_sf"/>
</dbReference>
<keyword evidence="7" id="KW-1185">Reference proteome</keyword>
<sequence>MSVITGGCLCGDIRYEASAPPRDTGYCHCRMCQRQSGATALPFATFALDCFAYVRGTPQVYVSSDHGERRFCPRCSASLDYRERISPTEVSINAGTLDDPGLAAPRRHIWAESRIAWFATADDLPTSPQD</sequence>
<evidence type="ECO:0000256" key="1">
    <source>
        <dbReference type="ARBA" id="ARBA00005495"/>
    </source>
</evidence>
<dbReference type="SUPFAM" id="SSF51316">
    <property type="entry name" value="Mss4-like"/>
    <property type="match status" value="1"/>
</dbReference>
<gene>
    <name evidence="6" type="ORF">QO011_001133</name>
</gene>
<evidence type="ECO:0000256" key="4">
    <source>
        <dbReference type="ARBA" id="ARBA00023239"/>
    </source>
</evidence>
<dbReference type="RefSeq" id="WP_307268793.1">
    <property type="nucleotide sequence ID" value="NZ_JAUSVX010000001.1"/>
</dbReference>
<organism evidence="6 7">
    <name type="scientific">Labrys wisconsinensis</name>
    <dbReference type="NCBI Taxonomy" id="425677"/>
    <lineage>
        <taxon>Bacteria</taxon>
        <taxon>Pseudomonadati</taxon>
        <taxon>Pseudomonadota</taxon>
        <taxon>Alphaproteobacteria</taxon>
        <taxon>Hyphomicrobiales</taxon>
        <taxon>Xanthobacteraceae</taxon>
        <taxon>Labrys</taxon>
    </lineage>
</organism>
<evidence type="ECO:0000313" key="7">
    <source>
        <dbReference type="Proteomes" id="UP001242480"/>
    </source>
</evidence>
<dbReference type="PANTHER" id="PTHR33337">
    <property type="entry name" value="GFA DOMAIN-CONTAINING PROTEIN"/>
    <property type="match status" value="1"/>
</dbReference>
<dbReference type="PROSITE" id="PS51891">
    <property type="entry name" value="CENP_V_GFA"/>
    <property type="match status" value="1"/>
</dbReference>
<comment type="similarity">
    <text evidence="1">Belongs to the Gfa family.</text>
</comment>
<feature type="domain" description="CENP-V/GFA" evidence="5">
    <location>
        <begin position="4"/>
        <end position="111"/>
    </location>
</feature>
<dbReference type="Gene3D" id="3.90.1590.10">
    <property type="entry name" value="glutathione-dependent formaldehyde- activating enzyme (gfa)"/>
    <property type="match status" value="1"/>
</dbReference>
<proteinExistence type="inferred from homology"/>
<keyword evidence="2" id="KW-0479">Metal-binding</keyword>
<dbReference type="Proteomes" id="UP001242480">
    <property type="component" value="Unassembled WGS sequence"/>
</dbReference>
<reference evidence="6 7" key="1">
    <citation type="submission" date="2023-07" db="EMBL/GenBank/DDBJ databases">
        <title>Genomic Encyclopedia of Type Strains, Phase IV (KMG-IV): sequencing the most valuable type-strain genomes for metagenomic binning, comparative biology and taxonomic classification.</title>
        <authorList>
            <person name="Goeker M."/>
        </authorList>
    </citation>
    <scope>NUCLEOTIDE SEQUENCE [LARGE SCALE GENOMIC DNA]</scope>
    <source>
        <strain evidence="6 7">DSM 19619</strain>
    </source>
</reference>
<keyword evidence="3" id="KW-0862">Zinc</keyword>
<evidence type="ECO:0000259" key="5">
    <source>
        <dbReference type="PROSITE" id="PS51891"/>
    </source>
</evidence>
<protein>
    <recommendedName>
        <fullName evidence="5">CENP-V/GFA domain-containing protein</fullName>
    </recommendedName>
</protein>
<evidence type="ECO:0000256" key="3">
    <source>
        <dbReference type="ARBA" id="ARBA00022833"/>
    </source>
</evidence>
<evidence type="ECO:0000313" key="6">
    <source>
        <dbReference type="EMBL" id="MDQ0468138.1"/>
    </source>
</evidence>